<dbReference type="Gene3D" id="2.70.100.10">
    <property type="entry name" value="Glycoside hydrolase, family 7, domain"/>
    <property type="match status" value="1"/>
</dbReference>
<name>A0A9P7R5J5_9PEZI</name>
<dbReference type="GO" id="GO:0016162">
    <property type="term" value="F:cellulose 1,4-beta-cellobiosidase activity"/>
    <property type="evidence" value="ECO:0007669"/>
    <property type="project" value="UniProtKB-EC"/>
</dbReference>
<evidence type="ECO:0000256" key="6">
    <source>
        <dbReference type="ARBA" id="ARBA00023157"/>
    </source>
</evidence>
<evidence type="ECO:0000256" key="4">
    <source>
        <dbReference type="ARBA" id="ARBA00022801"/>
    </source>
</evidence>
<dbReference type="PANTHER" id="PTHR33753:SF2">
    <property type="entry name" value="GLYCOSIDE HYDROLASE FAMILY 7 PROTEIN"/>
    <property type="match status" value="1"/>
</dbReference>
<accession>A0A9P7R5J5</accession>
<dbReference type="InterPro" id="IPR035971">
    <property type="entry name" value="CBD_sf"/>
</dbReference>
<keyword evidence="9 11" id="KW-0326">Glycosidase</keyword>
<evidence type="ECO:0000256" key="1">
    <source>
        <dbReference type="ARBA" id="ARBA00001641"/>
    </source>
</evidence>
<organism evidence="14 15">
    <name type="scientific">Colletotrichum scovillei</name>
    <dbReference type="NCBI Taxonomy" id="1209932"/>
    <lineage>
        <taxon>Eukaryota</taxon>
        <taxon>Fungi</taxon>
        <taxon>Dikarya</taxon>
        <taxon>Ascomycota</taxon>
        <taxon>Pezizomycotina</taxon>
        <taxon>Sordariomycetes</taxon>
        <taxon>Hypocreomycetidae</taxon>
        <taxon>Glomerellales</taxon>
        <taxon>Glomerellaceae</taxon>
        <taxon>Colletotrichum</taxon>
        <taxon>Colletotrichum acutatum species complex</taxon>
    </lineage>
</organism>
<keyword evidence="6" id="KW-1015">Disulfide bond</keyword>
<dbReference type="PANTHER" id="PTHR33753">
    <property type="entry name" value="1,4-BETA-D-GLUCAN CELLOBIOHYDROLASE B"/>
    <property type="match status" value="1"/>
</dbReference>
<evidence type="ECO:0000256" key="3">
    <source>
        <dbReference type="ARBA" id="ARBA00022729"/>
    </source>
</evidence>
<keyword evidence="8" id="KW-0119">Carbohydrate metabolism</keyword>
<evidence type="ECO:0000259" key="13">
    <source>
        <dbReference type="PROSITE" id="PS51164"/>
    </source>
</evidence>
<comment type="similarity">
    <text evidence="2 11">Belongs to the glycosyl hydrolase 7 (cellulase C) family.</text>
</comment>
<feature type="compositionally biased region" description="Basic residues" evidence="12">
    <location>
        <begin position="15"/>
        <end position="25"/>
    </location>
</feature>
<dbReference type="FunFam" id="2.70.100.10:FF:000001">
    <property type="entry name" value="Glucanase"/>
    <property type="match status" value="1"/>
</dbReference>
<feature type="compositionally biased region" description="Low complexity" evidence="12">
    <location>
        <begin position="26"/>
        <end position="37"/>
    </location>
</feature>
<evidence type="ECO:0000256" key="8">
    <source>
        <dbReference type="ARBA" id="ARBA00023277"/>
    </source>
</evidence>
<dbReference type="Pfam" id="PF00734">
    <property type="entry name" value="CBM_1"/>
    <property type="match status" value="1"/>
</dbReference>
<dbReference type="InterPro" id="IPR037019">
    <property type="entry name" value="Glyco_hydro_7_sf"/>
</dbReference>
<keyword evidence="5 11" id="KW-0136">Cellulose degradation</keyword>
<evidence type="ECO:0000256" key="2">
    <source>
        <dbReference type="ARBA" id="ARBA00006044"/>
    </source>
</evidence>
<evidence type="ECO:0000256" key="10">
    <source>
        <dbReference type="ARBA" id="ARBA00023326"/>
    </source>
</evidence>
<evidence type="ECO:0000256" key="9">
    <source>
        <dbReference type="ARBA" id="ARBA00023295"/>
    </source>
</evidence>
<gene>
    <name evidence="14" type="ORF">JMJ77_012663</name>
</gene>
<sequence>MAKYHQRLIKHPYISHRNSSSRKSHSPSLSSSSSDTLPSLNTTTVQAFKMQTKFAALLALAAAARAQQVCTSQAETHPSLTWQKCAAGGTCTNVAGSVVLDSNWRWAHTVEGSTNCYTGNTWNSTLCASGQGAACATKCCVDGADYPGTYGITSSGNELNLKFVTTHAYGKNIGSRVYLMENESKYQSFVLLGNEFTFDVDVSNIGCGLNGALYFVSMDLDGGLSKFSTNKAGAKYGTGYCDSQCPRDVKFINGVANVDGWNPSSNDANGGVGNLGACCAEMDIWEANKISTAYTPHPCQNSAYHSCTGNACGGTYSTDRYAGDCDPDGCDFNSYRQGNKLFYGPGSGFTLDTTQKLSIVTQFIKGSDGVLSEIKRFYVQNGNVVPNSESTIASNPGNSLTTDFCTKQKLAFNDTDVFKAKGGFAKMSEAVAAPMVLVLSLWDDHYANMLWLDSTYPTDGAGKPGAERGSCPTTSGVPADIEASVPNSNVKFSNIKFGPINSTFASGSVVVPPGTGTTTTSARPSTITTSVRTSSTAPATGTVAKYGQCGGQGWTGATACVSGSTCTVVNQWYSQCL</sequence>
<dbReference type="GO" id="GO:0030248">
    <property type="term" value="F:cellulose binding"/>
    <property type="evidence" value="ECO:0007669"/>
    <property type="project" value="InterPro"/>
</dbReference>
<feature type="region of interest" description="Disordered" evidence="12">
    <location>
        <begin position="514"/>
        <end position="534"/>
    </location>
</feature>
<feature type="region of interest" description="Disordered" evidence="12">
    <location>
        <begin position="15"/>
        <end position="37"/>
    </location>
</feature>
<feature type="domain" description="CBM1" evidence="13">
    <location>
        <begin position="541"/>
        <end position="577"/>
    </location>
</feature>
<dbReference type="AlphaFoldDB" id="A0A9P7R5J5"/>
<keyword evidence="15" id="KW-1185">Reference proteome</keyword>
<reference evidence="14" key="1">
    <citation type="submission" date="2021-05" db="EMBL/GenBank/DDBJ databases">
        <title>Comparative genomics of three Colletotrichum scovillei strains and genetic complementation revealed genes involved fungal growth and virulence on chili pepper.</title>
        <authorList>
            <person name="Hsieh D.-K."/>
            <person name="Chuang S.-C."/>
            <person name="Chen C.-Y."/>
            <person name="Chao Y.-T."/>
            <person name="Lu M.-Y.J."/>
            <person name="Lee M.-H."/>
            <person name="Shih M.-C."/>
        </authorList>
    </citation>
    <scope>NUCLEOTIDE SEQUENCE</scope>
    <source>
        <strain evidence="14">Coll-153</strain>
    </source>
</reference>
<keyword evidence="3" id="KW-0732">Signal</keyword>
<dbReference type="InterPro" id="IPR013320">
    <property type="entry name" value="ConA-like_dom_sf"/>
</dbReference>
<dbReference type="SMART" id="SM00236">
    <property type="entry name" value="fCBD"/>
    <property type="match status" value="1"/>
</dbReference>
<dbReference type="InterPro" id="IPR000254">
    <property type="entry name" value="CBD"/>
</dbReference>
<dbReference type="GO" id="GO:0005576">
    <property type="term" value="C:extracellular region"/>
    <property type="evidence" value="ECO:0007669"/>
    <property type="project" value="InterPro"/>
</dbReference>
<dbReference type="EC" id="3.2.1.-" evidence="11"/>
<dbReference type="SUPFAM" id="SSF57180">
    <property type="entry name" value="Cellulose-binding domain"/>
    <property type="match status" value="1"/>
</dbReference>
<evidence type="ECO:0000256" key="11">
    <source>
        <dbReference type="RuleBase" id="RU361164"/>
    </source>
</evidence>
<keyword evidence="4 11" id="KW-0378">Hydrolase</keyword>
<comment type="catalytic activity">
    <reaction evidence="1">
        <text>Hydrolysis of (1-&gt;4)-beta-D-glucosidic linkages in cellulose and cellotetraose, releasing cellobiose from the non-reducing ends of the chains.</text>
        <dbReference type="EC" id="3.2.1.91"/>
    </reaction>
</comment>
<keyword evidence="10 11" id="KW-0624">Polysaccharide degradation</keyword>
<dbReference type="GO" id="GO:0030245">
    <property type="term" value="P:cellulose catabolic process"/>
    <property type="evidence" value="ECO:0007669"/>
    <property type="project" value="UniProtKB-KW"/>
</dbReference>
<evidence type="ECO:0000313" key="14">
    <source>
        <dbReference type="EMBL" id="KAG7049905.1"/>
    </source>
</evidence>
<dbReference type="InterPro" id="IPR001722">
    <property type="entry name" value="Glyco_hydro_7"/>
</dbReference>
<dbReference type="Pfam" id="PF00840">
    <property type="entry name" value="Glyco_hydro_7"/>
    <property type="match status" value="1"/>
</dbReference>
<dbReference type="CDD" id="cd07999">
    <property type="entry name" value="GH7_CBH_EG"/>
    <property type="match status" value="1"/>
</dbReference>
<evidence type="ECO:0000256" key="5">
    <source>
        <dbReference type="ARBA" id="ARBA00023001"/>
    </source>
</evidence>
<evidence type="ECO:0000256" key="12">
    <source>
        <dbReference type="SAM" id="MobiDB-lite"/>
    </source>
</evidence>
<proteinExistence type="inferred from homology"/>
<dbReference type="PROSITE" id="PS51164">
    <property type="entry name" value="CBM1_2"/>
    <property type="match status" value="1"/>
</dbReference>
<keyword evidence="7" id="KW-0325">Glycoprotein</keyword>
<evidence type="ECO:0000313" key="15">
    <source>
        <dbReference type="Proteomes" id="UP000699042"/>
    </source>
</evidence>
<protein>
    <recommendedName>
        <fullName evidence="11">Glucanase</fullName>
        <ecNumber evidence="11">3.2.1.-</ecNumber>
    </recommendedName>
</protein>
<dbReference type="EMBL" id="JAESDN010000005">
    <property type="protein sequence ID" value="KAG7049905.1"/>
    <property type="molecule type" value="Genomic_DNA"/>
</dbReference>
<dbReference type="Proteomes" id="UP000699042">
    <property type="component" value="Unassembled WGS sequence"/>
</dbReference>
<comment type="caution">
    <text evidence="14">The sequence shown here is derived from an EMBL/GenBank/DDBJ whole genome shotgun (WGS) entry which is preliminary data.</text>
</comment>
<dbReference type="SUPFAM" id="SSF49899">
    <property type="entry name" value="Concanavalin A-like lectins/glucanases"/>
    <property type="match status" value="1"/>
</dbReference>
<dbReference type="PRINTS" id="PR00734">
    <property type="entry name" value="GLHYDRLASE7"/>
</dbReference>
<dbReference type="PROSITE" id="PS00562">
    <property type="entry name" value="CBM1_1"/>
    <property type="match status" value="1"/>
</dbReference>
<evidence type="ECO:0000256" key="7">
    <source>
        <dbReference type="ARBA" id="ARBA00023180"/>
    </source>
</evidence>